<feature type="transmembrane region" description="Helical" evidence="8">
    <location>
        <begin position="204"/>
        <end position="226"/>
    </location>
</feature>
<evidence type="ECO:0000256" key="4">
    <source>
        <dbReference type="ARBA" id="ARBA00022448"/>
    </source>
</evidence>
<feature type="transmembrane region" description="Helical" evidence="8">
    <location>
        <begin position="30"/>
        <end position="52"/>
    </location>
</feature>
<feature type="transmembrane region" description="Helical" evidence="8">
    <location>
        <begin position="326"/>
        <end position="353"/>
    </location>
</feature>
<keyword evidence="4" id="KW-0813">Transport</keyword>
<dbReference type="CDD" id="cd17388">
    <property type="entry name" value="MFS_TetA"/>
    <property type="match status" value="1"/>
</dbReference>
<evidence type="ECO:0000256" key="3">
    <source>
        <dbReference type="ARBA" id="ARBA00007520"/>
    </source>
</evidence>
<evidence type="ECO:0000256" key="2">
    <source>
        <dbReference type="ARBA" id="ARBA00004141"/>
    </source>
</evidence>
<dbReference type="PANTHER" id="PTHR23504:SF15">
    <property type="entry name" value="MAJOR FACILITATOR SUPERFAMILY (MFS) PROFILE DOMAIN-CONTAINING PROTEIN"/>
    <property type="match status" value="1"/>
</dbReference>
<feature type="transmembrane region" description="Helical" evidence="8">
    <location>
        <begin position="122"/>
        <end position="144"/>
    </location>
</feature>
<name>A0A7M3T6U8_9RHOB</name>
<feature type="transmembrane region" description="Helical" evidence="8">
    <location>
        <begin position="88"/>
        <end position="110"/>
    </location>
</feature>
<dbReference type="InterPro" id="IPR005829">
    <property type="entry name" value="Sugar_transporter_CS"/>
</dbReference>
<keyword evidence="7 8" id="KW-0472">Membrane</keyword>
<dbReference type="InterPro" id="IPR001958">
    <property type="entry name" value="Tet-R_TetA/multi-R_MdtG-like"/>
</dbReference>
<comment type="function">
    <text evidence="1">Resistance to tetracycline by an active tetracycline efflux. This is an energy-dependent process that decreases the accumulation of the antibiotic in whole cells. This protein functions as a metal-tetracycline/H(+) antiporter.</text>
</comment>
<feature type="transmembrane region" description="Helical" evidence="8">
    <location>
        <begin position="293"/>
        <end position="314"/>
    </location>
</feature>
<protein>
    <submittedName>
        <fullName evidence="10">TCR/Tet family MFS transporter</fullName>
    </submittedName>
</protein>
<dbReference type="KEGG" id="hdh:G5B40_03015"/>
<dbReference type="InterPro" id="IPR036259">
    <property type="entry name" value="MFS_trans_sf"/>
</dbReference>
<dbReference type="SUPFAM" id="SSF103473">
    <property type="entry name" value="MFS general substrate transporter"/>
    <property type="match status" value="1"/>
</dbReference>
<dbReference type="GO" id="GO:0016020">
    <property type="term" value="C:membrane"/>
    <property type="evidence" value="ECO:0007669"/>
    <property type="project" value="UniProtKB-SubCell"/>
</dbReference>
<evidence type="ECO:0000313" key="11">
    <source>
        <dbReference type="Proteomes" id="UP000503336"/>
    </source>
</evidence>
<feature type="transmembrane region" description="Helical" evidence="8">
    <location>
        <begin position="238"/>
        <end position="257"/>
    </location>
</feature>
<evidence type="ECO:0000259" key="9">
    <source>
        <dbReference type="PROSITE" id="PS50850"/>
    </source>
</evidence>
<dbReference type="EMBL" id="CP049056">
    <property type="protein sequence ID" value="QIE57729.1"/>
    <property type="molecule type" value="Genomic_DNA"/>
</dbReference>
<proteinExistence type="inferred from homology"/>
<dbReference type="PRINTS" id="PR01035">
    <property type="entry name" value="TCRTETA"/>
</dbReference>
<keyword evidence="11" id="KW-1185">Reference proteome</keyword>
<feature type="transmembrane region" description="Helical" evidence="8">
    <location>
        <begin position="150"/>
        <end position="170"/>
    </location>
</feature>
<organism evidence="10 11">
    <name type="scientific">Pikeienuella piscinae</name>
    <dbReference type="NCBI Taxonomy" id="2748098"/>
    <lineage>
        <taxon>Bacteria</taxon>
        <taxon>Pseudomonadati</taxon>
        <taxon>Pseudomonadota</taxon>
        <taxon>Alphaproteobacteria</taxon>
        <taxon>Rhodobacterales</taxon>
        <taxon>Paracoccaceae</taxon>
        <taxon>Pikeienuella</taxon>
    </lineage>
</organism>
<evidence type="ECO:0000256" key="8">
    <source>
        <dbReference type="SAM" id="Phobius"/>
    </source>
</evidence>
<dbReference type="GO" id="GO:0022857">
    <property type="term" value="F:transmembrane transporter activity"/>
    <property type="evidence" value="ECO:0007669"/>
    <property type="project" value="InterPro"/>
</dbReference>
<evidence type="ECO:0000313" key="10">
    <source>
        <dbReference type="EMBL" id="QIE57729.1"/>
    </source>
</evidence>
<keyword evidence="5 8" id="KW-0812">Transmembrane</keyword>
<evidence type="ECO:0000256" key="1">
    <source>
        <dbReference type="ARBA" id="ARBA00003279"/>
    </source>
</evidence>
<feature type="transmembrane region" description="Helical" evidence="8">
    <location>
        <begin position="269"/>
        <end position="287"/>
    </location>
</feature>
<gene>
    <name evidence="10" type="ORF">G5B40_03015</name>
</gene>
<comment type="similarity">
    <text evidence="3">Belongs to the major facilitator superfamily. TCR/Tet family.</text>
</comment>
<sequence length="387" mass="40771">MLNAVGIGLMMPVMPELMLELTDDGGIGTAAAWSGAVMTSYALMQFLFSPTLGNLSDAFGRRPILLGSLMVVTFDYLMMALAPTLALFFLARVIAGAASATFSTANAFIADISTPATRAQNFGLTGAAFGVGFVVGPAIGGLLGEFGTRAPFWAAAALTLCNLALGWLVLPESLPRERRRPFRWTRGNPAGAAIAMAKRPAVSWLLVALFVYSLAHYVYPAILSFYAMARFGWSALEIGLMLAFVGVGFVIVQGFLIRRILPRFGAARTAVAALTLDAVSLIGLAIATEGWMAYALVPVASLSALFTPAVQGLMANRTPDDAQGELQGAVSALTSLAFAVTPILASQIFFYFTGPEAPVYFPGAPFVLAACCSALAILPFMIGQRRN</sequence>
<feature type="transmembrane region" description="Helical" evidence="8">
    <location>
        <begin position="64"/>
        <end position="82"/>
    </location>
</feature>
<dbReference type="AlphaFoldDB" id="A0A7M3T6U8"/>
<accession>A0A7M3T6U8</accession>
<comment type="subcellular location">
    <subcellularLocation>
        <location evidence="2">Membrane</location>
        <topology evidence="2">Multi-pass membrane protein</topology>
    </subcellularLocation>
</comment>
<feature type="transmembrane region" description="Helical" evidence="8">
    <location>
        <begin position="359"/>
        <end position="382"/>
    </location>
</feature>
<dbReference type="PROSITE" id="PS00216">
    <property type="entry name" value="SUGAR_TRANSPORT_1"/>
    <property type="match status" value="1"/>
</dbReference>
<keyword evidence="6 8" id="KW-1133">Transmembrane helix</keyword>
<evidence type="ECO:0000256" key="5">
    <source>
        <dbReference type="ARBA" id="ARBA00022692"/>
    </source>
</evidence>
<dbReference type="Pfam" id="PF07690">
    <property type="entry name" value="MFS_1"/>
    <property type="match status" value="1"/>
</dbReference>
<evidence type="ECO:0000256" key="7">
    <source>
        <dbReference type="ARBA" id="ARBA00023136"/>
    </source>
</evidence>
<evidence type="ECO:0000256" key="6">
    <source>
        <dbReference type="ARBA" id="ARBA00022989"/>
    </source>
</evidence>
<dbReference type="Gene3D" id="1.20.1250.20">
    <property type="entry name" value="MFS general substrate transporter like domains"/>
    <property type="match status" value="1"/>
</dbReference>
<dbReference type="Proteomes" id="UP000503336">
    <property type="component" value="Chromosome"/>
</dbReference>
<feature type="domain" description="Major facilitator superfamily (MFS) profile" evidence="9">
    <location>
        <begin position="1"/>
        <end position="387"/>
    </location>
</feature>
<dbReference type="PROSITE" id="PS50850">
    <property type="entry name" value="MFS"/>
    <property type="match status" value="1"/>
</dbReference>
<dbReference type="InterPro" id="IPR020846">
    <property type="entry name" value="MFS_dom"/>
</dbReference>
<reference evidence="10 11" key="1">
    <citation type="submission" date="2020-02" db="EMBL/GenBank/DDBJ databases">
        <title>complete genome sequence of Rhodobacteraceae bacterium.</title>
        <authorList>
            <person name="Park J."/>
            <person name="Kim Y.-S."/>
            <person name="Kim K.-H."/>
        </authorList>
    </citation>
    <scope>NUCLEOTIDE SEQUENCE [LARGE SCALE GENOMIC DNA]</scope>
    <source>
        <strain evidence="10 11">RR4-56</strain>
    </source>
</reference>
<dbReference type="PANTHER" id="PTHR23504">
    <property type="entry name" value="MAJOR FACILITATOR SUPERFAMILY DOMAIN-CONTAINING PROTEIN 10"/>
    <property type="match status" value="1"/>
</dbReference>
<dbReference type="InterPro" id="IPR011701">
    <property type="entry name" value="MFS"/>
</dbReference>